<evidence type="ECO:0000313" key="3">
    <source>
        <dbReference type="Proteomes" id="UP001302676"/>
    </source>
</evidence>
<evidence type="ECO:0000256" key="1">
    <source>
        <dbReference type="SAM" id="MobiDB-lite"/>
    </source>
</evidence>
<dbReference type="RefSeq" id="XP_062637301.1">
    <property type="nucleotide sequence ID" value="XM_062780582.1"/>
</dbReference>
<evidence type="ECO:0000313" key="2">
    <source>
        <dbReference type="EMBL" id="KAK4143930.1"/>
    </source>
</evidence>
<feature type="compositionally biased region" description="Polar residues" evidence="1">
    <location>
        <begin position="23"/>
        <end position="43"/>
    </location>
</feature>
<reference evidence="2" key="2">
    <citation type="submission" date="2023-05" db="EMBL/GenBank/DDBJ databases">
        <authorList>
            <consortium name="Lawrence Berkeley National Laboratory"/>
            <person name="Steindorff A."/>
            <person name="Hensen N."/>
            <person name="Bonometti L."/>
            <person name="Westerberg I."/>
            <person name="Brannstrom I.O."/>
            <person name="Guillou S."/>
            <person name="Cros-Aarteil S."/>
            <person name="Calhoun S."/>
            <person name="Haridas S."/>
            <person name="Kuo A."/>
            <person name="Mondo S."/>
            <person name="Pangilinan J."/>
            <person name="Riley R."/>
            <person name="Labutti K."/>
            <person name="Andreopoulos B."/>
            <person name="Lipzen A."/>
            <person name="Chen C."/>
            <person name="Yanf M."/>
            <person name="Daum C."/>
            <person name="Ng V."/>
            <person name="Clum A."/>
            <person name="Ohm R."/>
            <person name="Martin F."/>
            <person name="Silar P."/>
            <person name="Natvig D."/>
            <person name="Lalanne C."/>
            <person name="Gautier V."/>
            <person name="Ament-Velasquez S.L."/>
            <person name="Kruys A."/>
            <person name="Hutchinson M.I."/>
            <person name="Powell A.J."/>
            <person name="Barry K."/>
            <person name="Miller A.N."/>
            <person name="Grigoriev I.V."/>
            <person name="Debuchy R."/>
            <person name="Gladieux P."/>
            <person name="Thoren M.H."/>
            <person name="Johannesson H."/>
        </authorList>
    </citation>
    <scope>NUCLEOTIDE SEQUENCE</scope>
    <source>
        <strain evidence="2">CBS 141.50</strain>
    </source>
</reference>
<feature type="compositionally biased region" description="Low complexity" evidence="1">
    <location>
        <begin position="1"/>
        <end position="22"/>
    </location>
</feature>
<keyword evidence="3" id="KW-1185">Reference proteome</keyword>
<reference evidence="2" key="1">
    <citation type="journal article" date="2023" name="Mol. Phylogenet. Evol.">
        <title>Genome-scale phylogeny and comparative genomics of the fungal order Sordariales.</title>
        <authorList>
            <person name="Hensen N."/>
            <person name="Bonometti L."/>
            <person name="Westerberg I."/>
            <person name="Brannstrom I.O."/>
            <person name="Guillou S."/>
            <person name="Cros-Aarteil S."/>
            <person name="Calhoun S."/>
            <person name="Haridas S."/>
            <person name="Kuo A."/>
            <person name="Mondo S."/>
            <person name="Pangilinan J."/>
            <person name="Riley R."/>
            <person name="LaButti K."/>
            <person name="Andreopoulos B."/>
            <person name="Lipzen A."/>
            <person name="Chen C."/>
            <person name="Yan M."/>
            <person name="Daum C."/>
            <person name="Ng V."/>
            <person name="Clum A."/>
            <person name="Steindorff A."/>
            <person name="Ohm R.A."/>
            <person name="Martin F."/>
            <person name="Silar P."/>
            <person name="Natvig D.O."/>
            <person name="Lalanne C."/>
            <person name="Gautier V."/>
            <person name="Ament-Velasquez S.L."/>
            <person name="Kruys A."/>
            <person name="Hutchinson M.I."/>
            <person name="Powell A.J."/>
            <person name="Barry K."/>
            <person name="Miller A.N."/>
            <person name="Grigoriev I.V."/>
            <person name="Debuchy R."/>
            <person name="Gladieux P."/>
            <person name="Hiltunen Thoren M."/>
            <person name="Johannesson H."/>
        </authorList>
    </citation>
    <scope>NUCLEOTIDE SEQUENCE</scope>
    <source>
        <strain evidence="2">CBS 141.50</strain>
    </source>
</reference>
<feature type="region of interest" description="Disordered" evidence="1">
    <location>
        <begin position="242"/>
        <end position="271"/>
    </location>
</feature>
<organism evidence="2 3">
    <name type="scientific">Dichotomopilus funicola</name>
    <dbReference type="NCBI Taxonomy" id="1934379"/>
    <lineage>
        <taxon>Eukaryota</taxon>
        <taxon>Fungi</taxon>
        <taxon>Dikarya</taxon>
        <taxon>Ascomycota</taxon>
        <taxon>Pezizomycotina</taxon>
        <taxon>Sordariomycetes</taxon>
        <taxon>Sordariomycetidae</taxon>
        <taxon>Sordariales</taxon>
        <taxon>Chaetomiaceae</taxon>
        <taxon>Dichotomopilus</taxon>
    </lineage>
</organism>
<protein>
    <submittedName>
        <fullName evidence="2">Uncharacterized protein</fullName>
    </submittedName>
</protein>
<name>A0AAN6ZLR1_9PEZI</name>
<gene>
    <name evidence="2" type="ORF">C8A04DRAFT_28272</name>
</gene>
<dbReference type="GeneID" id="87817195"/>
<comment type="caution">
    <text evidence="2">The sequence shown here is derived from an EMBL/GenBank/DDBJ whole genome shotgun (WGS) entry which is preliminary data.</text>
</comment>
<feature type="compositionally biased region" description="Low complexity" evidence="1">
    <location>
        <begin position="252"/>
        <end position="271"/>
    </location>
</feature>
<dbReference type="AlphaFoldDB" id="A0AAN6ZLR1"/>
<dbReference type="EMBL" id="MU853581">
    <property type="protein sequence ID" value="KAK4143930.1"/>
    <property type="molecule type" value="Genomic_DNA"/>
</dbReference>
<accession>A0AAN6ZLR1</accession>
<sequence length="271" mass="29715">MSSQAQARPAAPTNTRPAASNTSTKNTTVQNASGSGSGSETVPQPTPQERRVNAITHIIDALDSNSIPYGIDGDMAWIFRGMQNHKVLSIKVNAVATGAKIRSIFANDDQVKMAARVKGEKDIRARVKLNGAPTVEMYIALIDGQAEELRADTTTLPRVGDTDKTWNVHTVWSLLSYTLMRYEAREAQSDYSLLEKVIISNASDFQPWAQKIPVSWRKTFVAAYIANNQSSPEKIKRMQQILKLTPPPPARTAQPSRTPASSSPARRTGNR</sequence>
<feature type="region of interest" description="Disordered" evidence="1">
    <location>
        <begin position="1"/>
        <end position="48"/>
    </location>
</feature>
<dbReference type="Proteomes" id="UP001302676">
    <property type="component" value="Unassembled WGS sequence"/>
</dbReference>
<proteinExistence type="predicted"/>